<dbReference type="EMBL" id="JAMJEV010000010">
    <property type="protein sequence ID" value="MDO0823868.1"/>
    <property type="molecule type" value="Genomic_DNA"/>
</dbReference>
<gene>
    <name evidence="5" type="ORF">M8H41_13535</name>
</gene>
<keyword evidence="3" id="KW-0238">DNA-binding</keyword>
<keyword evidence="6" id="KW-1185">Reference proteome</keyword>
<dbReference type="InterPro" id="IPR036388">
    <property type="entry name" value="WH-like_DNA-bd_sf"/>
</dbReference>
<sequence>MQKLPQISDAEWQVMKAIWSQAPCTANQVIEYLSEIVTWQPKTIKTLINRLLKKKVLGFKIDPQDKKTYHYYPLLSEKECVRAESQSFLHRVFDGLPHIMLANFIEECELSREDIAGLKQILEEKEQKKTT</sequence>
<dbReference type="Proteomes" id="UP001176021">
    <property type="component" value="Unassembled WGS sequence"/>
</dbReference>
<dbReference type="Pfam" id="PF03965">
    <property type="entry name" value="Penicillinase_R"/>
    <property type="match status" value="1"/>
</dbReference>
<name>A0ABT8QR89_9FIRM</name>
<reference evidence="5" key="1">
    <citation type="submission" date="2022-05" db="EMBL/GenBank/DDBJ databases">
        <title>Expanded diversity of anoxic marine methylotrophy in a Black Sea sulfate reducing microorganism.</title>
        <authorList>
            <person name="Fischer P.Q."/>
            <person name="Stams A.J.M."/>
            <person name="Villanueva L."/>
            <person name="Sousa D.Z."/>
        </authorList>
    </citation>
    <scope>NUCLEOTIDE SEQUENCE</scope>
    <source>
        <strain evidence="5">P130</strain>
    </source>
</reference>
<evidence type="ECO:0000256" key="3">
    <source>
        <dbReference type="ARBA" id="ARBA00023125"/>
    </source>
</evidence>
<evidence type="ECO:0000256" key="4">
    <source>
        <dbReference type="ARBA" id="ARBA00023163"/>
    </source>
</evidence>
<evidence type="ECO:0000256" key="2">
    <source>
        <dbReference type="ARBA" id="ARBA00023015"/>
    </source>
</evidence>
<dbReference type="PIRSF" id="PIRSF019455">
    <property type="entry name" value="CopR_AtkY"/>
    <property type="match status" value="1"/>
</dbReference>
<dbReference type="Gene3D" id="1.10.4040.10">
    <property type="entry name" value="Penicillinase repressor domain"/>
    <property type="match status" value="1"/>
</dbReference>
<evidence type="ECO:0000256" key="1">
    <source>
        <dbReference type="ARBA" id="ARBA00011046"/>
    </source>
</evidence>
<evidence type="ECO:0000313" key="5">
    <source>
        <dbReference type="EMBL" id="MDO0823868.1"/>
    </source>
</evidence>
<dbReference type="SUPFAM" id="SSF46785">
    <property type="entry name" value="Winged helix' DNA-binding domain"/>
    <property type="match status" value="1"/>
</dbReference>
<comment type="similarity">
    <text evidence="1">Belongs to the BlaI transcriptional regulatory family.</text>
</comment>
<dbReference type="Gene3D" id="1.10.10.10">
    <property type="entry name" value="Winged helix-like DNA-binding domain superfamily/Winged helix DNA-binding domain"/>
    <property type="match status" value="1"/>
</dbReference>
<accession>A0ABT8QR89</accession>
<proteinExistence type="inferred from homology"/>
<dbReference type="InterPro" id="IPR036390">
    <property type="entry name" value="WH_DNA-bd_sf"/>
</dbReference>
<keyword evidence="2" id="KW-0805">Transcription regulation</keyword>
<dbReference type="InterPro" id="IPR005650">
    <property type="entry name" value="BlaI_family"/>
</dbReference>
<protein>
    <submittedName>
        <fullName evidence="5">BlaI/MecI/CopY family transcriptional regulator</fullName>
    </submittedName>
</protein>
<evidence type="ECO:0000313" key="6">
    <source>
        <dbReference type="Proteomes" id="UP001176021"/>
    </source>
</evidence>
<organism evidence="5 6">
    <name type="scientific">Desulfosporosinus nitroreducens</name>
    <dbReference type="NCBI Taxonomy" id="2018668"/>
    <lineage>
        <taxon>Bacteria</taxon>
        <taxon>Bacillati</taxon>
        <taxon>Bacillota</taxon>
        <taxon>Clostridia</taxon>
        <taxon>Eubacteriales</taxon>
        <taxon>Desulfitobacteriaceae</taxon>
        <taxon>Desulfosporosinus</taxon>
    </lineage>
</organism>
<dbReference type="RefSeq" id="WP_302049023.1">
    <property type="nucleotide sequence ID" value="NZ_JAMJEV010000010.1"/>
</dbReference>
<comment type="caution">
    <text evidence="5">The sequence shown here is derived from an EMBL/GenBank/DDBJ whole genome shotgun (WGS) entry which is preliminary data.</text>
</comment>
<keyword evidence="4" id="KW-0804">Transcription</keyword>